<sequence length="406" mass="44537">MEPFLAVIVVVLLGVAGYLYLSWQSTAPTDAKRPPNGPTEVAKPSKPVAKKPVKHHHAHHHAPHSDAAKAKQVHLPDHALLSHVLKGHTGPITSACFSPNGRFIATASTDRTIRLTLRESLGSKNPTFKTINIPYDYATTCTFSCDGKTLGAVTADGQAVHLYSKFKAKPELTHTFPIHEHPQGVASLLLNDVGDDWTTVVTVGKDDDTDIRCWAVDGTLLQSTNLNQLQAYHGVQSKDNRFIAVASFTPEVKIYEIHRTKGTGTFEKLHKVMALQGHTSGVLDVAFDGSDSTPVNHIVTLSRDGTVRMWDINVRYKLQEDPKCIKTYTSDVVYSTVDITPNGKVIALGHGHDVAFVRVDTMQVMLVIPQAQEDTISRLQFDAVGHELLVQGTRARVVKVYRTPDL</sequence>
<dbReference type="InterPro" id="IPR036322">
    <property type="entry name" value="WD40_repeat_dom_sf"/>
</dbReference>
<evidence type="ECO:0000256" key="4">
    <source>
        <dbReference type="SAM" id="MobiDB-lite"/>
    </source>
</evidence>
<dbReference type="AlphaFoldDB" id="W4G041"/>
<dbReference type="InterPro" id="IPR019775">
    <property type="entry name" value="WD40_repeat_CS"/>
</dbReference>
<feature type="region of interest" description="Disordered" evidence="4">
    <location>
        <begin position="29"/>
        <end position="70"/>
    </location>
</feature>
<evidence type="ECO:0000313" key="5">
    <source>
        <dbReference type="EMBL" id="ETV72646.1"/>
    </source>
</evidence>
<dbReference type="SMART" id="SM00320">
    <property type="entry name" value="WD40"/>
    <property type="match status" value="5"/>
</dbReference>
<accession>W4G041</accession>
<dbReference type="STRING" id="112090.W4G041"/>
<dbReference type="GeneID" id="20814390"/>
<dbReference type="PROSITE" id="PS50294">
    <property type="entry name" value="WD_REPEATS_REGION"/>
    <property type="match status" value="2"/>
</dbReference>
<dbReference type="PROSITE" id="PS50082">
    <property type="entry name" value="WD_REPEATS_2"/>
    <property type="match status" value="2"/>
</dbReference>
<dbReference type="Pfam" id="PF00400">
    <property type="entry name" value="WD40"/>
    <property type="match status" value="2"/>
</dbReference>
<reference evidence="5" key="1">
    <citation type="submission" date="2013-12" db="EMBL/GenBank/DDBJ databases">
        <title>The Genome Sequence of Aphanomyces astaci APO3.</title>
        <authorList>
            <consortium name="The Broad Institute Genomics Platform"/>
            <person name="Russ C."/>
            <person name="Tyler B."/>
            <person name="van West P."/>
            <person name="Dieguez-Uribeondo J."/>
            <person name="Young S.K."/>
            <person name="Zeng Q."/>
            <person name="Gargeya S."/>
            <person name="Fitzgerald M."/>
            <person name="Abouelleil A."/>
            <person name="Alvarado L."/>
            <person name="Chapman S.B."/>
            <person name="Gainer-Dewar J."/>
            <person name="Goldberg J."/>
            <person name="Griggs A."/>
            <person name="Gujja S."/>
            <person name="Hansen M."/>
            <person name="Howarth C."/>
            <person name="Imamovic A."/>
            <person name="Ireland A."/>
            <person name="Larimer J."/>
            <person name="McCowan C."/>
            <person name="Murphy C."/>
            <person name="Pearson M."/>
            <person name="Poon T.W."/>
            <person name="Priest M."/>
            <person name="Roberts A."/>
            <person name="Saif S."/>
            <person name="Shea T."/>
            <person name="Sykes S."/>
            <person name="Wortman J."/>
            <person name="Nusbaum C."/>
            <person name="Birren B."/>
        </authorList>
    </citation>
    <scope>NUCLEOTIDE SEQUENCE [LARGE SCALE GENOMIC DNA]</scope>
    <source>
        <strain evidence="5">APO3</strain>
    </source>
</reference>
<dbReference type="VEuPathDB" id="FungiDB:H257_12394"/>
<name>W4G041_APHAT</name>
<proteinExistence type="predicted"/>
<dbReference type="InterPro" id="IPR001680">
    <property type="entry name" value="WD40_rpt"/>
</dbReference>
<gene>
    <name evidence="5" type="ORF">H257_12394</name>
</gene>
<dbReference type="PROSITE" id="PS00678">
    <property type="entry name" value="WD_REPEATS_1"/>
    <property type="match status" value="1"/>
</dbReference>
<dbReference type="OrthoDB" id="346371at2759"/>
<dbReference type="PANTHER" id="PTHR44321:SF1">
    <property type="entry name" value="TRANSDUCIN BETA-LIKE PROTEIN 2"/>
    <property type="match status" value="1"/>
</dbReference>
<dbReference type="Gene3D" id="2.130.10.10">
    <property type="entry name" value="YVTN repeat-like/Quinoprotein amine dehydrogenase"/>
    <property type="match status" value="2"/>
</dbReference>
<evidence type="ECO:0000256" key="1">
    <source>
        <dbReference type="ARBA" id="ARBA00022574"/>
    </source>
</evidence>
<dbReference type="SUPFAM" id="SSF50978">
    <property type="entry name" value="WD40 repeat-like"/>
    <property type="match status" value="1"/>
</dbReference>
<organism evidence="5">
    <name type="scientific">Aphanomyces astaci</name>
    <name type="common">Crayfish plague agent</name>
    <dbReference type="NCBI Taxonomy" id="112090"/>
    <lineage>
        <taxon>Eukaryota</taxon>
        <taxon>Sar</taxon>
        <taxon>Stramenopiles</taxon>
        <taxon>Oomycota</taxon>
        <taxon>Saprolegniomycetes</taxon>
        <taxon>Saprolegniales</taxon>
        <taxon>Verrucalvaceae</taxon>
        <taxon>Aphanomyces</taxon>
    </lineage>
</organism>
<keyword evidence="1 3" id="KW-0853">WD repeat</keyword>
<evidence type="ECO:0000256" key="2">
    <source>
        <dbReference type="ARBA" id="ARBA00022737"/>
    </source>
</evidence>
<dbReference type="RefSeq" id="XP_009837874.1">
    <property type="nucleotide sequence ID" value="XM_009839572.1"/>
</dbReference>
<dbReference type="GO" id="GO:0030968">
    <property type="term" value="P:endoplasmic reticulum unfolded protein response"/>
    <property type="evidence" value="ECO:0007669"/>
    <property type="project" value="TreeGrafter"/>
</dbReference>
<dbReference type="PANTHER" id="PTHR44321">
    <property type="entry name" value="TRANSDUCIN BETA-LIKE PROTEIN 2"/>
    <property type="match status" value="1"/>
</dbReference>
<protein>
    <recommendedName>
        <fullName evidence="6">Anaphase-promoting complex subunit 4 WD40 domain-containing protein</fullName>
    </recommendedName>
</protein>
<evidence type="ECO:0000256" key="3">
    <source>
        <dbReference type="PROSITE-ProRule" id="PRU00221"/>
    </source>
</evidence>
<feature type="compositionally biased region" description="Basic residues" evidence="4">
    <location>
        <begin position="48"/>
        <end position="62"/>
    </location>
</feature>
<dbReference type="GO" id="GO:0005783">
    <property type="term" value="C:endoplasmic reticulum"/>
    <property type="evidence" value="ECO:0007669"/>
    <property type="project" value="TreeGrafter"/>
</dbReference>
<keyword evidence="2" id="KW-0677">Repeat</keyword>
<dbReference type="InterPro" id="IPR042410">
    <property type="entry name" value="WBSCR13"/>
</dbReference>
<dbReference type="EMBL" id="KI913153">
    <property type="protein sequence ID" value="ETV72646.1"/>
    <property type="molecule type" value="Genomic_DNA"/>
</dbReference>
<dbReference type="InterPro" id="IPR015943">
    <property type="entry name" value="WD40/YVTN_repeat-like_dom_sf"/>
</dbReference>
<evidence type="ECO:0008006" key="6">
    <source>
        <dbReference type="Google" id="ProtNLM"/>
    </source>
</evidence>
<feature type="repeat" description="WD" evidence="3">
    <location>
        <begin position="85"/>
        <end position="115"/>
    </location>
</feature>
<feature type="repeat" description="WD" evidence="3">
    <location>
        <begin position="275"/>
        <end position="320"/>
    </location>
</feature>